<dbReference type="VEuPathDB" id="FungiDB:P175DRAFT_0498400"/>
<feature type="compositionally biased region" description="Acidic residues" evidence="11">
    <location>
        <begin position="299"/>
        <end position="309"/>
    </location>
</feature>
<keyword evidence="4" id="KW-0964">Secreted</keyword>
<dbReference type="GO" id="GO:0005576">
    <property type="term" value="C:extracellular region"/>
    <property type="evidence" value="ECO:0007669"/>
    <property type="project" value="UniProtKB-SubCell"/>
</dbReference>
<dbReference type="Proteomes" id="UP000034947">
    <property type="component" value="Unassembled WGS sequence"/>
</dbReference>
<feature type="region of interest" description="Disordered" evidence="11">
    <location>
        <begin position="274"/>
        <end position="319"/>
    </location>
</feature>
<keyword evidence="9 10" id="KW-0624">Polysaccharide degradation</keyword>
<feature type="compositionally biased region" description="Pro residues" evidence="11">
    <location>
        <begin position="281"/>
        <end position="295"/>
    </location>
</feature>
<keyword evidence="12" id="KW-1133">Transmembrane helix</keyword>
<evidence type="ECO:0000256" key="4">
    <source>
        <dbReference type="ARBA" id="ARBA00022525"/>
    </source>
</evidence>
<name>A0A0F8V096_9EURO</name>
<evidence type="ECO:0000256" key="6">
    <source>
        <dbReference type="ARBA" id="ARBA00022801"/>
    </source>
</evidence>
<evidence type="ECO:0000256" key="5">
    <source>
        <dbReference type="ARBA" id="ARBA00022729"/>
    </source>
</evidence>
<protein>
    <recommendedName>
        <fullName evidence="10">Endo-chitosanase</fullName>
        <ecNumber evidence="10">3.2.1.132</ecNumber>
    </recommendedName>
</protein>
<evidence type="ECO:0000256" key="1">
    <source>
        <dbReference type="ARBA" id="ARBA00000405"/>
    </source>
</evidence>
<dbReference type="InterPro" id="IPR009939">
    <property type="entry name" value="Chitosanase_fungal"/>
</dbReference>
<keyword evidence="14" id="KW-1185">Reference proteome</keyword>
<evidence type="ECO:0000256" key="2">
    <source>
        <dbReference type="ARBA" id="ARBA00004613"/>
    </source>
</evidence>
<evidence type="ECO:0000256" key="12">
    <source>
        <dbReference type="SAM" id="Phobius"/>
    </source>
</evidence>
<accession>A0A0F8V096</accession>
<organism evidence="13 14">
    <name type="scientific">Aspergillus ochraceoroseus</name>
    <dbReference type="NCBI Taxonomy" id="138278"/>
    <lineage>
        <taxon>Eukaryota</taxon>
        <taxon>Fungi</taxon>
        <taxon>Dikarya</taxon>
        <taxon>Ascomycota</taxon>
        <taxon>Pezizomycotina</taxon>
        <taxon>Eurotiomycetes</taxon>
        <taxon>Eurotiomycetidae</taxon>
        <taxon>Eurotiales</taxon>
        <taxon>Aspergillaceae</taxon>
        <taxon>Aspergillus</taxon>
        <taxon>Aspergillus subgen. Nidulantes</taxon>
    </lineage>
</organism>
<feature type="signal peptide" evidence="10">
    <location>
        <begin position="1"/>
        <end position="20"/>
    </location>
</feature>
<dbReference type="PANTHER" id="PTHR42061:SF4">
    <property type="entry name" value="ENDO-CHITOSANASE"/>
    <property type="match status" value="1"/>
</dbReference>
<gene>
    <name evidence="13" type="ORF">AOCH_004549</name>
</gene>
<sequence>MRFSTFYILITALLFSLTEAKGKAIKTVDASSFAASTTVPVQALQSAAAKANTIPSLAVYPVSVGENPVQSTIYSDWTRFQTGSAIFWVADMDVDCDGLEYGCEGNPDGQPLTNWGALDAYQVPFIVIPDKFLVANPDLLPGNNVAAIIWSVNLLLLLLLLLFSLNGNIRSEVTDTSEISNNKIFYAILGDSNHNDPQVTGEASWLLARTCFPDEKLNGNKGHTTSDVTYIVFTGQNAVLPDTALNANYITDFGKLREMGDTLVSGLVSELEISSTIPGSGPEPNPSPSPSPSPGPGSGDDDHDEDGDGDGERPVTAGASGRSMDLLTVVLGCVVAIICQII</sequence>
<dbReference type="GO" id="GO:0016977">
    <property type="term" value="F:chitosanase activity"/>
    <property type="evidence" value="ECO:0007669"/>
    <property type="project" value="UniProtKB-EC"/>
</dbReference>
<comment type="subcellular location">
    <subcellularLocation>
        <location evidence="2 10">Secreted</location>
    </subcellularLocation>
</comment>
<keyword evidence="8 10" id="KW-0326">Glycosidase</keyword>
<dbReference type="EC" id="3.2.1.132" evidence="10"/>
<comment type="similarity">
    <text evidence="3 10">Belongs to the glycosyl hydrolase 75 family.</text>
</comment>
<keyword evidence="6 10" id="KW-0378">Hydrolase</keyword>
<evidence type="ECO:0000256" key="10">
    <source>
        <dbReference type="RuleBase" id="RU361208"/>
    </source>
</evidence>
<evidence type="ECO:0000256" key="9">
    <source>
        <dbReference type="ARBA" id="ARBA00023326"/>
    </source>
</evidence>
<dbReference type="EMBL" id="JYKN01000236">
    <property type="protein sequence ID" value="KKK25173.1"/>
    <property type="molecule type" value="Genomic_DNA"/>
</dbReference>
<dbReference type="GO" id="GO:0000272">
    <property type="term" value="P:polysaccharide catabolic process"/>
    <property type="evidence" value="ECO:0007669"/>
    <property type="project" value="UniProtKB-KW"/>
</dbReference>
<evidence type="ECO:0000313" key="13">
    <source>
        <dbReference type="EMBL" id="KKK25173.1"/>
    </source>
</evidence>
<feature type="chain" id="PRO_5005117484" description="Endo-chitosanase" evidence="10">
    <location>
        <begin position="21"/>
        <end position="342"/>
    </location>
</feature>
<dbReference type="AlphaFoldDB" id="A0A0F8V096"/>
<evidence type="ECO:0000256" key="11">
    <source>
        <dbReference type="SAM" id="MobiDB-lite"/>
    </source>
</evidence>
<keyword evidence="12" id="KW-0472">Membrane</keyword>
<evidence type="ECO:0000256" key="7">
    <source>
        <dbReference type="ARBA" id="ARBA00023277"/>
    </source>
</evidence>
<evidence type="ECO:0000256" key="3">
    <source>
        <dbReference type="ARBA" id="ARBA00007799"/>
    </source>
</evidence>
<evidence type="ECO:0000313" key="14">
    <source>
        <dbReference type="Proteomes" id="UP000034947"/>
    </source>
</evidence>
<keyword evidence="5 10" id="KW-0732">Signal</keyword>
<proteinExistence type="inferred from homology"/>
<dbReference type="Pfam" id="PF07335">
    <property type="entry name" value="Glyco_hydro_75"/>
    <property type="match status" value="2"/>
</dbReference>
<reference evidence="13 14" key="1">
    <citation type="submission" date="2015-02" db="EMBL/GenBank/DDBJ databases">
        <title>Draft Genome Sequences of Two Closely-Related Aflatoxigenic Aspergillus Species Obtained from the Cote d'Ivoire.</title>
        <authorList>
            <person name="Moore G.G."/>
            <person name="Beltz S.B."/>
            <person name="Mack B.M."/>
        </authorList>
    </citation>
    <scope>NUCLEOTIDE SEQUENCE [LARGE SCALE GENOMIC DNA]</scope>
    <source>
        <strain evidence="13 14">SRRC1432</strain>
    </source>
</reference>
<comment type="catalytic activity">
    <reaction evidence="1 10">
        <text>Endohydrolysis of beta-(1-&gt;4)-linkages between D-glucosamine residues in a partly acetylated chitosan.</text>
        <dbReference type="EC" id="3.2.1.132"/>
    </reaction>
</comment>
<dbReference type="OrthoDB" id="4756206at2759"/>
<dbReference type="PANTHER" id="PTHR42061">
    <property type="entry name" value="ENDO-CHITOSANASE"/>
    <property type="match status" value="1"/>
</dbReference>
<keyword evidence="7" id="KW-0119">Carbohydrate metabolism</keyword>
<comment type="caution">
    <text evidence="13">The sequence shown here is derived from an EMBL/GenBank/DDBJ whole genome shotgun (WGS) entry which is preliminary data.</text>
</comment>
<evidence type="ECO:0000256" key="8">
    <source>
        <dbReference type="ARBA" id="ARBA00023295"/>
    </source>
</evidence>
<keyword evidence="12" id="KW-0812">Transmembrane</keyword>
<feature type="transmembrane region" description="Helical" evidence="12">
    <location>
        <begin position="145"/>
        <end position="165"/>
    </location>
</feature>
<comment type="function">
    <text evidence="10">Chitosanase catalyzing the endo-type cleavage of chitosan, the deacylated form of chitin. Chitosanase may be crucial in the degradation of the deacetylated portion of chitin in the fungal cell wall.</text>
</comment>